<comment type="caution">
    <text evidence="1">The sequence shown here is derived from an EMBL/GenBank/DDBJ whole genome shotgun (WGS) entry which is preliminary data.</text>
</comment>
<protein>
    <submittedName>
        <fullName evidence="1">Uncharacterized protein</fullName>
    </submittedName>
</protein>
<dbReference type="Proteomes" id="UP000193642">
    <property type="component" value="Unassembled WGS sequence"/>
</dbReference>
<accession>A0A1Y2C4D9</accession>
<keyword evidence="2" id="KW-1185">Reference proteome</keyword>
<dbReference type="EMBL" id="MCGO01000030">
    <property type="protein sequence ID" value="ORY41902.1"/>
    <property type="molecule type" value="Genomic_DNA"/>
</dbReference>
<evidence type="ECO:0000313" key="1">
    <source>
        <dbReference type="EMBL" id="ORY41902.1"/>
    </source>
</evidence>
<sequence>MRKSRRRKAVDEGDLMCSAGAVKLEVEDELPVLGDRDVGELDINLWSSDAPASLERGVTVETEGESEVVRHNSRSSTPTVEVCSDAGIVHESDWRDVIKSPVMSCDTSELSVVDTPLGANDGSRLLSPVSAIDTSTSELDGFDLTANDTIWDPLCFPSVIGSVQFEPSCVHIGLGVHNPIADGFMDYGYLMNGMNAQYVAPLNAVRAIQNWLPEPQTLEPRLLHI</sequence>
<proteinExistence type="predicted"/>
<evidence type="ECO:0000313" key="2">
    <source>
        <dbReference type="Proteomes" id="UP000193642"/>
    </source>
</evidence>
<name>A0A1Y2C4D9_9FUNG</name>
<gene>
    <name evidence="1" type="ORF">BCR33DRAFT_739432</name>
</gene>
<organism evidence="1 2">
    <name type="scientific">Rhizoclosmatium globosum</name>
    <dbReference type="NCBI Taxonomy" id="329046"/>
    <lineage>
        <taxon>Eukaryota</taxon>
        <taxon>Fungi</taxon>
        <taxon>Fungi incertae sedis</taxon>
        <taxon>Chytridiomycota</taxon>
        <taxon>Chytridiomycota incertae sedis</taxon>
        <taxon>Chytridiomycetes</taxon>
        <taxon>Chytridiales</taxon>
        <taxon>Chytriomycetaceae</taxon>
        <taxon>Rhizoclosmatium</taxon>
    </lineage>
</organism>
<reference evidence="1 2" key="1">
    <citation type="submission" date="2016-07" db="EMBL/GenBank/DDBJ databases">
        <title>Pervasive Adenine N6-methylation of Active Genes in Fungi.</title>
        <authorList>
            <consortium name="DOE Joint Genome Institute"/>
            <person name="Mondo S.J."/>
            <person name="Dannebaum R.O."/>
            <person name="Kuo R.C."/>
            <person name="Labutti K."/>
            <person name="Haridas S."/>
            <person name="Kuo A."/>
            <person name="Salamov A."/>
            <person name="Ahrendt S.R."/>
            <person name="Lipzen A."/>
            <person name="Sullivan W."/>
            <person name="Andreopoulos W.B."/>
            <person name="Clum A."/>
            <person name="Lindquist E."/>
            <person name="Daum C."/>
            <person name="Ramamoorthy G.K."/>
            <person name="Gryganskyi A."/>
            <person name="Culley D."/>
            <person name="Magnuson J.K."/>
            <person name="James T.Y."/>
            <person name="O'Malley M.A."/>
            <person name="Stajich J.E."/>
            <person name="Spatafora J.W."/>
            <person name="Visel A."/>
            <person name="Grigoriev I.V."/>
        </authorList>
    </citation>
    <scope>NUCLEOTIDE SEQUENCE [LARGE SCALE GENOMIC DNA]</scope>
    <source>
        <strain evidence="1 2">JEL800</strain>
    </source>
</reference>
<dbReference type="AlphaFoldDB" id="A0A1Y2C4D9"/>